<dbReference type="Gene3D" id="3.60.10.10">
    <property type="entry name" value="Endonuclease/exonuclease/phosphatase"/>
    <property type="match status" value="1"/>
</dbReference>
<dbReference type="InterPro" id="IPR005135">
    <property type="entry name" value="Endo/exonuclease/phosphatase"/>
</dbReference>
<dbReference type="SUPFAM" id="SSF56219">
    <property type="entry name" value="DNase I-like"/>
    <property type="match status" value="1"/>
</dbReference>
<sequence>MRRVLGVLIALLCTGGAAVLTWPQLFKLERTFPIAQIVSFRGPLAAAFAALAILALIFALARPIRALALTLAAVSLVAAGANAGILVSRGIGTDTLPDKTDTSLRVMTWNTAGSATAPETIAQIAVAMNADIITLPETTIDTGEKVAVDMGDLGRPMWAHHAEYGEYGIDGWDATSTTVLISPELGDYSVIESSQDGSSNTSTVPSAVAMPTSGDGPIVVAAHAVAPRQSYMQQWRDDLQWLADQCAADNVILAGDFNATLDHMAGLGVDGGALGRCHDAAADTGNGGVGTWTTEFPALFGAPIDHVLVSPKWRVTGSAVLKSLDSSGSDHRPLVVQLEPAEG</sequence>
<reference evidence="3 4" key="1">
    <citation type="submission" date="2019-08" db="EMBL/GenBank/DDBJ databases">
        <authorList>
            <person name="Dong K."/>
        </authorList>
    </citation>
    <scope>NUCLEOTIDE SEQUENCE [LARGE SCALE GENOMIC DNA]</scope>
    <source>
        <strain evidence="3 4">JCM14558</strain>
    </source>
</reference>
<dbReference type="Proteomes" id="UP000321034">
    <property type="component" value="Unassembled WGS sequence"/>
</dbReference>
<evidence type="ECO:0000256" key="1">
    <source>
        <dbReference type="SAM" id="Phobius"/>
    </source>
</evidence>
<dbReference type="GO" id="GO:0004527">
    <property type="term" value="F:exonuclease activity"/>
    <property type="evidence" value="ECO:0007669"/>
    <property type="project" value="UniProtKB-KW"/>
</dbReference>
<protein>
    <submittedName>
        <fullName evidence="3">Endonuclease/exonuclease/phosphatase family protein</fullName>
    </submittedName>
</protein>
<accession>A0A5C8I5B6</accession>
<organism evidence="3 4">
    <name type="scientific">Microbacterium hatanonis</name>
    <dbReference type="NCBI Taxonomy" id="404366"/>
    <lineage>
        <taxon>Bacteria</taxon>
        <taxon>Bacillati</taxon>
        <taxon>Actinomycetota</taxon>
        <taxon>Actinomycetes</taxon>
        <taxon>Micrococcales</taxon>
        <taxon>Microbacteriaceae</taxon>
        <taxon>Microbacterium</taxon>
    </lineage>
</organism>
<evidence type="ECO:0000313" key="4">
    <source>
        <dbReference type="Proteomes" id="UP000321034"/>
    </source>
</evidence>
<dbReference type="OrthoDB" id="2340043at2"/>
<keyword evidence="3" id="KW-0255">Endonuclease</keyword>
<dbReference type="AlphaFoldDB" id="A0A5C8I5B6"/>
<feature type="transmembrane region" description="Helical" evidence="1">
    <location>
        <begin position="67"/>
        <end position="87"/>
    </location>
</feature>
<dbReference type="InterPro" id="IPR036691">
    <property type="entry name" value="Endo/exonu/phosph_ase_sf"/>
</dbReference>
<keyword evidence="4" id="KW-1185">Reference proteome</keyword>
<dbReference type="GO" id="GO:0004519">
    <property type="term" value="F:endonuclease activity"/>
    <property type="evidence" value="ECO:0007669"/>
    <property type="project" value="UniProtKB-KW"/>
</dbReference>
<feature type="domain" description="Endonuclease/exonuclease/phosphatase" evidence="2">
    <location>
        <begin position="107"/>
        <end position="331"/>
    </location>
</feature>
<feature type="transmembrane region" description="Helical" evidence="1">
    <location>
        <begin position="42"/>
        <end position="60"/>
    </location>
</feature>
<dbReference type="EMBL" id="VRSV01000001">
    <property type="protein sequence ID" value="TXK13411.1"/>
    <property type="molecule type" value="Genomic_DNA"/>
</dbReference>
<keyword evidence="1" id="KW-0472">Membrane</keyword>
<evidence type="ECO:0000313" key="3">
    <source>
        <dbReference type="EMBL" id="TXK13411.1"/>
    </source>
</evidence>
<comment type="caution">
    <text evidence="3">The sequence shown here is derived from an EMBL/GenBank/DDBJ whole genome shotgun (WGS) entry which is preliminary data.</text>
</comment>
<evidence type="ECO:0000259" key="2">
    <source>
        <dbReference type="Pfam" id="PF03372"/>
    </source>
</evidence>
<keyword evidence="3" id="KW-0378">Hydrolase</keyword>
<keyword evidence="3" id="KW-0269">Exonuclease</keyword>
<name>A0A5C8I5B6_9MICO</name>
<dbReference type="RefSeq" id="WP_147894068.1">
    <property type="nucleotide sequence ID" value="NZ_BAAANR010000001.1"/>
</dbReference>
<keyword evidence="1" id="KW-1133">Transmembrane helix</keyword>
<keyword evidence="1" id="KW-0812">Transmembrane</keyword>
<keyword evidence="3" id="KW-0540">Nuclease</keyword>
<gene>
    <name evidence="3" type="ORF">FVP77_08425</name>
</gene>
<dbReference type="Pfam" id="PF03372">
    <property type="entry name" value="Exo_endo_phos"/>
    <property type="match status" value="1"/>
</dbReference>
<proteinExistence type="predicted"/>